<sequence>MKGDDDSDDEDEDSGKVHSAPAWEDPDDATIKLVDGSSRLKKLRNSRQETQALSSHELEQRLRQRYESSSHATARTDWAAEPKEQQKIVTDDNDEENYDTALDIFSTSKSLLASSRNQVPPNILDIVRCPDANLTDPNKAVVRCIDFHPGSDPEQPLMLTAGLDKTLRFFQIGEEKSEKIHGIHFPQMPIYNASFLGDTGKVVLSGRRNFFYMYDLVAGKVDLIPKIHGRDERSWERHTVSPDGSLIAFVGNDGYVVLVDSHSKQCIGTLKLNGSVRAITFTPDGSCIVASGSDGDIYRWDVKSRQCIERFANGDGTITSSLSASSTNLAVGAESGVVNLYSEYNYRQQSRSRASLLNGIQTKTPLKSIMNLHTSADKVQFNSDGQILAMSSQREQHGLKLLHVPTRTVFSNWPTGQTPLGYVWDMKFSPRSKFLAIGNDKGKCLLYKINHYHN</sequence>
<dbReference type="Pfam" id="PF00400">
    <property type="entry name" value="WD40"/>
    <property type="match status" value="1"/>
</dbReference>
<feature type="region of interest" description="Disordered" evidence="8">
    <location>
        <begin position="64"/>
        <end position="85"/>
    </location>
</feature>
<reference evidence="9 10" key="1">
    <citation type="submission" date="2016-09" db="EMBL/GenBank/DDBJ databases">
        <title>Extensive genetic diversity and differential bi-allelic expression allows diatom success in the polar Southern Ocean.</title>
        <authorList>
            <consortium name="DOE Joint Genome Institute"/>
            <person name="Mock T."/>
            <person name="Otillar R.P."/>
            <person name="Strauss J."/>
            <person name="Dupont C."/>
            <person name="Frickenhaus S."/>
            <person name="Maumus F."/>
            <person name="Mcmullan M."/>
            <person name="Sanges R."/>
            <person name="Schmutz J."/>
            <person name="Toseland A."/>
            <person name="Valas R."/>
            <person name="Veluchamy A."/>
            <person name="Ward B.J."/>
            <person name="Allen A."/>
            <person name="Barry K."/>
            <person name="Falciatore A."/>
            <person name="Ferrante M."/>
            <person name="Fortunato A.E."/>
            <person name="Gloeckner G."/>
            <person name="Gruber A."/>
            <person name="Hipkin R."/>
            <person name="Janech M."/>
            <person name="Kroth P."/>
            <person name="Leese F."/>
            <person name="Lindquist E."/>
            <person name="Lyon B.R."/>
            <person name="Martin J."/>
            <person name="Mayer C."/>
            <person name="Parker M."/>
            <person name="Quesneville H."/>
            <person name="Raymond J."/>
            <person name="Uhlig C."/>
            <person name="Valentin K.U."/>
            <person name="Worden A.Z."/>
            <person name="Armbrust E.V."/>
            <person name="Bowler C."/>
            <person name="Green B."/>
            <person name="Moulton V."/>
            <person name="Van Oosterhout C."/>
            <person name="Grigoriev I."/>
        </authorList>
    </citation>
    <scope>NUCLEOTIDE SEQUENCE [LARGE SCALE GENOMIC DNA]</scope>
    <source>
        <strain evidence="9 10">CCMP1102</strain>
    </source>
</reference>
<evidence type="ECO:0000256" key="2">
    <source>
        <dbReference type="ARBA" id="ARBA00022552"/>
    </source>
</evidence>
<dbReference type="Proteomes" id="UP000095751">
    <property type="component" value="Unassembled WGS sequence"/>
</dbReference>
<organism evidence="9 10">
    <name type="scientific">Fragilariopsis cylindrus CCMP1102</name>
    <dbReference type="NCBI Taxonomy" id="635003"/>
    <lineage>
        <taxon>Eukaryota</taxon>
        <taxon>Sar</taxon>
        <taxon>Stramenopiles</taxon>
        <taxon>Ochrophyta</taxon>
        <taxon>Bacillariophyta</taxon>
        <taxon>Bacillariophyceae</taxon>
        <taxon>Bacillariophycidae</taxon>
        <taxon>Bacillariales</taxon>
        <taxon>Bacillariaceae</taxon>
        <taxon>Fragilariopsis</taxon>
    </lineage>
</organism>
<evidence type="ECO:0000256" key="6">
    <source>
        <dbReference type="ARBA" id="ARBA00025767"/>
    </source>
</evidence>
<evidence type="ECO:0000313" key="9">
    <source>
        <dbReference type="EMBL" id="OEU17338.1"/>
    </source>
</evidence>
<dbReference type="AlphaFoldDB" id="A0A1E7FGN2"/>
<feature type="repeat" description="WD" evidence="7">
    <location>
        <begin position="276"/>
        <end position="310"/>
    </location>
</feature>
<evidence type="ECO:0000313" key="10">
    <source>
        <dbReference type="Proteomes" id="UP000095751"/>
    </source>
</evidence>
<protein>
    <submittedName>
        <fullName evidence="9">Anthranilate synthetase</fullName>
    </submittedName>
</protein>
<dbReference type="GO" id="GO:0032040">
    <property type="term" value="C:small-subunit processome"/>
    <property type="evidence" value="ECO:0007669"/>
    <property type="project" value="TreeGrafter"/>
</dbReference>
<feature type="compositionally biased region" description="Acidic residues" evidence="8">
    <location>
        <begin position="1"/>
        <end position="13"/>
    </location>
</feature>
<keyword evidence="3 7" id="KW-0853">WD repeat</keyword>
<evidence type="ECO:0000256" key="3">
    <source>
        <dbReference type="ARBA" id="ARBA00022574"/>
    </source>
</evidence>
<dbReference type="InterPro" id="IPR015943">
    <property type="entry name" value="WD40/YVTN_repeat-like_dom_sf"/>
</dbReference>
<evidence type="ECO:0000256" key="7">
    <source>
        <dbReference type="PROSITE-ProRule" id="PRU00221"/>
    </source>
</evidence>
<dbReference type="PROSITE" id="PS50082">
    <property type="entry name" value="WD_REPEATS_2"/>
    <property type="match status" value="1"/>
</dbReference>
<name>A0A1E7FGN2_9STRA</name>
<gene>
    <name evidence="9" type="ORF">FRACYDRAFT_207621</name>
</gene>
<keyword evidence="4" id="KW-0677">Repeat</keyword>
<keyword evidence="10" id="KW-1185">Reference proteome</keyword>
<evidence type="ECO:0000256" key="4">
    <source>
        <dbReference type="ARBA" id="ARBA00022737"/>
    </source>
</evidence>
<keyword evidence="2" id="KW-0698">rRNA processing</keyword>
<dbReference type="GO" id="GO:0034388">
    <property type="term" value="C:Pwp2p-containing subcomplex of 90S preribosome"/>
    <property type="evidence" value="ECO:0007669"/>
    <property type="project" value="TreeGrafter"/>
</dbReference>
<feature type="region of interest" description="Disordered" evidence="8">
    <location>
        <begin position="1"/>
        <end position="31"/>
    </location>
</feature>
<dbReference type="InterPro" id="IPR001680">
    <property type="entry name" value="WD40_rpt"/>
</dbReference>
<dbReference type="Gene3D" id="2.130.10.10">
    <property type="entry name" value="YVTN repeat-like/Quinoprotein amine dehydrogenase"/>
    <property type="match status" value="1"/>
</dbReference>
<comment type="subcellular location">
    <subcellularLocation>
        <location evidence="1">Nucleus</location>
        <location evidence="1">Nucleolus</location>
    </subcellularLocation>
</comment>
<comment type="similarity">
    <text evidence="6">Belongs to the WD repeat UTP18 family.</text>
</comment>
<dbReference type="SMART" id="SM00320">
    <property type="entry name" value="WD40"/>
    <property type="match status" value="5"/>
</dbReference>
<dbReference type="OrthoDB" id="1935146at2759"/>
<dbReference type="InterPro" id="IPR036322">
    <property type="entry name" value="WD40_repeat_dom_sf"/>
</dbReference>
<dbReference type="SUPFAM" id="SSF50978">
    <property type="entry name" value="WD40 repeat-like"/>
    <property type="match status" value="1"/>
</dbReference>
<dbReference type="PANTHER" id="PTHR18359:SF0">
    <property type="entry name" value="U3 SMALL NUCLEOLAR RNA-ASSOCIATED PROTEIN 18 HOMOLOG"/>
    <property type="match status" value="1"/>
</dbReference>
<accession>A0A1E7FGN2</accession>
<dbReference type="InterPro" id="IPR045161">
    <property type="entry name" value="Utp18"/>
</dbReference>
<evidence type="ECO:0000256" key="5">
    <source>
        <dbReference type="ARBA" id="ARBA00023242"/>
    </source>
</evidence>
<dbReference type="EMBL" id="KV784357">
    <property type="protein sequence ID" value="OEU17338.1"/>
    <property type="molecule type" value="Genomic_DNA"/>
</dbReference>
<dbReference type="PROSITE" id="PS50294">
    <property type="entry name" value="WD_REPEATS_REGION"/>
    <property type="match status" value="1"/>
</dbReference>
<dbReference type="PANTHER" id="PTHR18359">
    <property type="entry name" value="WD-REPEAT PROTEIN-RELATED"/>
    <property type="match status" value="1"/>
</dbReference>
<proteinExistence type="inferred from homology"/>
<keyword evidence="5" id="KW-0539">Nucleus</keyword>
<dbReference type="KEGG" id="fcy:FRACYDRAFT_207621"/>
<dbReference type="InParanoid" id="A0A1E7FGN2"/>
<evidence type="ECO:0000256" key="8">
    <source>
        <dbReference type="SAM" id="MobiDB-lite"/>
    </source>
</evidence>
<evidence type="ECO:0000256" key="1">
    <source>
        <dbReference type="ARBA" id="ARBA00004604"/>
    </source>
</evidence>
<dbReference type="GO" id="GO:0006364">
    <property type="term" value="P:rRNA processing"/>
    <property type="evidence" value="ECO:0007669"/>
    <property type="project" value="UniProtKB-KW"/>
</dbReference>